<gene>
    <name evidence="6" type="ORF">FOA43_004425</name>
</gene>
<feature type="signal peptide" evidence="4">
    <location>
        <begin position="1"/>
        <end position="16"/>
    </location>
</feature>
<dbReference type="PRINTS" id="PR00633">
    <property type="entry name" value="RCCNDNSATION"/>
</dbReference>
<dbReference type="CDD" id="cd18186">
    <property type="entry name" value="BTB_POZ_ZBTB_KLHL-like"/>
    <property type="match status" value="1"/>
</dbReference>
<dbReference type="Proteomes" id="UP000662931">
    <property type="component" value="Chromosome 4"/>
</dbReference>
<dbReference type="InterPro" id="IPR009091">
    <property type="entry name" value="RCC1/BLIP-II"/>
</dbReference>
<keyword evidence="7" id="KW-1185">Reference proteome</keyword>
<reference evidence="6" key="1">
    <citation type="submission" date="2020-10" db="EMBL/GenBank/DDBJ databases">
        <authorList>
            <person name="Roach M.J.R."/>
        </authorList>
    </citation>
    <scope>NUCLEOTIDE SEQUENCE</scope>
    <source>
        <strain evidence="6">CBS 1945</strain>
    </source>
</reference>
<accession>A0A875S7V2</accession>
<feature type="region of interest" description="Disordered" evidence="3">
    <location>
        <begin position="1061"/>
        <end position="1111"/>
    </location>
</feature>
<proteinExistence type="predicted"/>
<protein>
    <recommendedName>
        <fullName evidence="5">BTB domain-containing protein</fullName>
    </recommendedName>
</protein>
<dbReference type="InterPro" id="IPR000408">
    <property type="entry name" value="Reg_chr_condens"/>
</dbReference>
<feature type="compositionally biased region" description="Basic residues" evidence="3">
    <location>
        <begin position="1378"/>
        <end position="1388"/>
    </location>
</feature>
<dbReference type="PROSITE" id="PS50097">
    <property type="entry name" value="BTB"/>
    <property type="match status" value="1"/>
</dbReference>
<dbReference type="GeneID" id="62197825"/>
<feature type="compositionally biased region" description="Basic and acidic residues" evidence="3">
    <location>
        <begin position="1199"/>
        <end position="1208"/>
    </location>
</feature>
<dbReference type="InterPro" id="IPR051625">
    <property type="entry name" value="Signaling_Regulatory_Domain"/>
</dbReference>
<dbReference type="InterPro" id="IPR011333">
    <property type="entry name" value="SKP1/BTB/POZ_sf"/>
</dbReference>
<dbReference type="RefSeq" id="XP_038780593.1">
    <property type="nucleotide sequence ID" value="XM_038924665.1"/>
</dbReference>
<feature type="compositionally biased region" description="Low complexity" evidence="3">
    <location>
        <begin position="1160"/>
        <end position="1193"/>
    </location>
</feature>
<keyword evidence="4" id="KW-0732">Signal</keyword>
<dbReference type="SUPFAM" id="SSF50985">
    <property type="entry name" value="RCC1/BLIP-II"/>
    <property type="match status" value="1"/>
</dbReference>
<evidence type="ECO:0000256" key="3">
    <source>
        <dbReference type="SAM" id="MobiDB-lite"/>
    </source>
</evidence>
<evidence type="ECO:0000256" key="2">
    <source>
        <dbReference type="PROSITE-ProRule" id="PRU00235"/>
    </source>
</evidence>
<feature type="region of interest" description="Disordered" evidence="3">
    <location>
        <begin position="1132"/>
        <end position="1262"/>
    </location>
</feature>
<evidence type="ECO:0000256" key="1">
    <source>
        <dbReference type="ARBA" id="ARBA00022737"/>
    </source>
</evidence>
<feature type="domain" description="BTB" evidence="5">
    <location>
        <begin position="812"/>
        <end position="872"/>
    </location>
</feature>
<dbReference type="PROSITE" id="PS50012">
    <property type="entry name" value="RCC1_3"/>
    <property type="match status" value="2"/>
</dbReference>
<feature type="chain" id="PRO_5034842632" description="BTB domain-containing protein" evidence="4">
    <location>
        <begin position="17"/>
        <end position="1410"/>
    </location>
</feature>
<feature type="repeat" description="RCC1" evidence="2">
    <location>
        <begin position="169"/>
        <end position="220"/>
    </location>
</feature>
<dbReference type="Pfam" id="PF13540">
    <property type="entry name" value="RCC1_2"/>
    <property type="match status" value="1"/>
</dbReference>
<feature type="region of interest" description="Disordered" evidence="3">
    <location>
        <begin position="305"/>
        <end position="324"/>
    </location>
</feature>
<evidence type="ECO:0000313" key="7">
    <source>
        <dbReference type="Proteomes" id="UP000662931"/>
    </source>
</evidence>
<organism evidence="6 7">
    <name type="scientific">Eeniella nana</name>
    <name type="common">Yeast</name>
    <name type="synonym">Brettanomyces nanus</name>
    <dbReference type="NCBI Taxonomy" id="13502"/>
    <lineage>
        <taxon>Eukaryota</taxon>
        <taxon>Fungi</taxon>
        <taxon>Dikarya</taxon>
        <taxon>Ascomycota</taxon>
        <taxon>Saccharomycotina</taxon>
        <taxon>Pichiomycetes</taxon>
        <taxon>Pichiales</taxon>
        <taxon>Pichiaceae</taxon>
        <taxon>Brettanomyces</taxon>
    </lineage>
</organism>
<feature type="compositionally biased region" description="Basic and acidic residues" evidence="3">
    <location>
        <begin position="1361"/>
        <end position="1377"/>
    </location>
</feature>
<evidence type="ECO:0000313" key="6">
    <source>
        <dbReference type="EMBL" id="QPG77028.1"/>
    </source>
</evidence>
<feature type="compositionally biased region" description="Basic and acidic residues" evidence="3">
    <location>
        <begin position="1063"/>
        <end position="1074"/>
    </location>
</feature>
<feature type="region of interest" description="Disordered" evidence="3">
    <location>
        <begin position="1361"/>
        <end position="1410"/>
    </location>
</feature>
<sequence>MSHIVLVKLLLSSSSASQLIKAKDRDGFTPLDLLSSDGLAHFRWLPESIGRVHRYRKPNKHELAALQASPVKELNLEARFISRDTSSLPLNTHRPLLSFLPSRGGSDILFSSLSDSSAHLNPVDPSSLKLHYGDSHYYTRLSDRISYPRIKNAVMSKFHRIILTCEPRGNIFVSGLGSNGRLGIGSSHTKSGFVPVTRLHDERIVAADVSDDHTVCLSSSNNVYTWGSNTYGQLGYYVDTDVDGIGSHIDPSQPLPRSVCLGDLKKNSERLLGVTCSKYHTVVYTRHCLYIWGLNLGQFGFTTDPTATRNDRRSETRSETRSNSTSLLKMIENVPRKLEFKHGVIRQVSATERATLVLTEKDEIHAYLHGYHARILPPLLSKIDDSNFNAFRPRVLSQRKRIVKMVTQKASSVCLLLYDNGNVTQLTMDMQSKNTGDFTKSLRFSTVWKASKRHMRCTDVDMGNDGSVIICVADGSVYKRTKRIKVKQSNSSHGAISRRYKFNRVFDVNRVVRVITDPSFDKFFFIRDEVDLLPHRMAKSCVFRDISRLSPMYELDDRHLQIRLIVDTLSEPLLLKEDTYKADFLGKTFQSLCSNNNEIGSGYNDSSDDEEEVSLKGISDKIYRAYLSRWSTSPVIPVVRLSYFDTQGISDMLQSEDLEYWLTLKDLESGSKHYDFTVVVKDDFSEHQFEMRCHKELLVQRCPVLRKLICHGGDPLQLNGISAVCESPCSLYISGKVTVRAIGIFLHFLYTDQFLDVWNHFPLGKVPAEIQRSRVSFECVSRLFGIVSPVGRTQCVSSLLEDLEQLLAGDRGDTEIILRDGTLMAPSFLLSCRSAYFETILSETWTEVVPGQRTLHIPEASVIQFRAILRYFAGCDYLSLFEGLKVENAEEFCNFCLDLIDIANEFLLDELSDICQLCLKDFITLDNYEVLLVRAYQADARKLFENCLWFVYNNLGLLLFDSDSLVADVNSFDKSFWLCVDAGIKWFDSLKHTASIKEIYNRKEESSSPFVKSPNTLIMEFMSDIKSFDSHFVHPLLWDALGSFKEEDDLMDVAFSRRRSSSKAKEKEEEKEKPLYGIHHALVPGSMPSSASLDRQLDSRHGESFTSTDSFGSESAIADDFESVGGDDFVVISGGNNRRCRSSANRRSPDSGNGRPQLASVSISESSSVSRRQSSTGMGSMAMSASTSSTVSSLPSLDEALKSREKRSSYTPKYKYRPSSASSTARLSQKERKKKELSHEAKPESVTPVPTSIAPAPWTGSSTWKTATPVPVALQFPPTGSSVPAVASSGKQMSAWQERPKVAAKVSLTMPDTPVGSVTSFDSVLLEEKMNKEIQQSSMNQRVSLEDVQREEEFARWWEEESAKVQNEMRRGKENAKKAQKKNHRKVKNSGQYPRQGLHGEHNERAHQTT</sequence>
<dbReference type="OrthoDB" id="1893551at2759"/>
<dbReference type="KEGG" id="bnn:FOA43_004425"/>
<dbReference type="PANTHER" id="PTHR22872:SF2">
    <property type="entry name" value="INHIBITOR OF BRUTON TYROSINE KINASE"/>
    <property type="match status" value="1"/>
</dbReference>
<feature type="repeat" description="RCC1" evidence="2">
    <location>
        <begin position="221"/>
        <end position="287"/>
    </location>
</feature>
<evidence type="ECO:0000256" key="4">
    <source>
        <dbReference type="SAM" id="SignalP"/>
    </source>
</evidence>
<dbReference type="Gene3D" id="3.30.710.10">
    <property type="entry name" value="Potassium Channel Kv1.1, Chain A"/>
    <property type="match status" value="2"/>
</dbReference>
<dbReference type="InterPro" id="IPR000210">
    <property type="entry name" value="BTB/POZ_dom"/>
</dbReference>
<dbReference type="SUPFAM" id="SSF54695">
    <property type="entry name" value="POZ domain"/>
    <property type="match status" value="2"/>
</dbReference>
<evidence type="ECO:0000259" key="5">
    <source>
        <dbReference type="PROSITE" id="PS50097"/>
    </source>
</evidence>
<keyword evidence="1" id="KW-0677">Repeat</keyword>
<feature type="compositionally biased region" description="Basic and acidic residues" evidence="3">
    <location>
        <begin position="1398"/>
        <end position="1410"/>
    </location>
</feature>
<dbReference type="PANTHER" id="PTHR22872">
    <property type="entry name" value="BTK-BINDING PROTEIN-RELATED"/>
    <property type="match status" value="1"/>
</dbReference>
<feature type="compositionally biased region" description="Basic and acidic residues" evidence="3">
    <location>
        <begin position="309"/>
        <end position="320"/>
    </location>
</feature>
<dbReference type="Gene3D" id="2.130.10.30">
    <property type="entry name" value="Regulator of chromosome condensation 1/beta-lactamase-inhibitor protein II"/>
    <property type="match status" value="1"/>
</dbReference>
<name>A0A875S7V2_EENNA</name>
<dbReference type="EMBL" id="CP064815">
    <property type="protein sequence ID" value="QPG77028.1"/>
    <property type="molecule type" value="Genomic_DNA"/>
</dbReference>